<evidence type="ECO:0000313" key="3">
    <source>
        <dbReference type="Proteomes" id="UP000013084"/>
    </source>
</evidence>
<name>N9S1Y2_9GAMM</name>
<keyword evidence="1" id="KW-0472">Membrane</keyword>
<proteinExistence type="predicted"/>
<accession>N9S1Y2</accession>
<keyword evidence="1" id="KW-1133">Transmembrane helix</keyword>
<sequence>MANIQTTYIRHGSKVKCPKCQSTDVKAIKTQPKKYPKPTESSTGVNFDDLMNFYNNGYSCKKCGNHFIGYFESDYPLKKTSFIVRFFKFIIKLIIYLLLIYTFIWLFFL</sequence>
<reference evidence="2 3" key="1">
    <citation type="submission" date="2013-02" db="EMBL/GenBank/DDBJ databases">
        <title>The Genome Sequence of Acinetobacter sp. CIP 70.18.</title>
        <authorList>
            <consortium name="The Broad Institute Genome Sequencing Platform"/>
            <consortium name="The Broad Institute Genome Sequencing Center for Infectious Disease"/>
            <person name="Cerqueira G."/>
            <person name="Feldgarden M."/>
            <person name="Courvalin P."/>
            <person name="Perichon B."/>
            <person name="Grillot-Courvalin C."/>
            <person name="Clermont D."/>
            <person name="Rocha E."/>
            <person name="Yoon E.-J."/>
            <person name="Nemec A."/>
            <person name="Walker B."/>
            <person name="Young S.K."/>
            <person name="Zeng Q."/>
            <person name="Gargeya S."/>
            <person name="Fitzgerald M."/>
            <person name="Haas B."/>
            <person name="Abouelleil A."/>
            <person name="Alvarado L."/>
            <person name="Arachchi H.M."/>
            <person name="Berlin A.M."/>
            <person name="Chapman S.B."/>
            <person name="Dewar J."/>
            <person name="Goldberg J."/>
            <person name="Griggs A."/>
            <person name="Gujja S."/>
            <person name="Hansen M."/>
            <person name="Howarth C."/>
            <person name="Imamovic A."/>
            <person name="Larimer J."/>
            <person name="McCowan C."/>
            <person name="Murphy C."/>
            <person name="Neiman D."/>
            <person name="Pearson M."/>
            <person name="Priest M."/>
            <person name="Roberts A."/>
            <person name="Saif S."/>
            <person name="Shea T."/>
            <person name="Sisk P."/>
            <person name="Sykes S."/>
            <person name="Wortman J."/>
            <person name="Nusbaum C."/>
            <person name="Birren B."/>
        </authorList>
    </citation>
    <scope>NUCLEOTIDE SEQUENCE [LARGE SCALE GENOMIC DNA]</scope>
    <source>
        <strain evidence="2 3">CIP 70.18</strain>
    </source>
</reference>
<evidence type="ECO:0000256" key="1">
    <source>
        <dbReference type="SAM" id="Phobius"/>
    </source>
</evidence>
<protein>
    <submittedName>
        <fullName evidence="2">Uncharacterized protein</fullName>
    </submittedName>
</protein>
<comment type="caution">
    <text evidence="2">The sequence shown here is derived from an EMBL/GenBank/DDBJ whole genome shotgun (WGS) entry which is preliminary data.</text>
</comment>
<gene>
    <name evidence="2" type="ORF">F902_00040</name>
</gene>
<organism evidence="2 3">
    <name type="scientific">Acinetobacter higginsii</name>
    <dbReference type="NCBI Taxonomy" id="70347"/>
    <lineage>
        <taxon>Bacteria</taxon>
        <taxon>Pseudomonadati</taxon>
        <taxon>Pseudomonadota</taxon>
        <taxon>Gammaproteobacteria</taxon>
        <taxon>Moraxellales</taxon>
        <taxon>Moraxellaceae</taxon>
        <taxon>Acinetobacter</taxon>
    </lineage>
</organism>
<feature type="transmembrane region" description="Helical" evidence="1">
    <location>
        <begin position="89"/>
        <end position="108"/>
    </location>
</feature>
<dbReference type="Proteomes" id="UP000013084">
    <property type="component" value="Unassembled WGS sequence"/>
</dbReference>
<dbReference type="EMBL" id="APRN01000013">
    <property type="protein sequence ID" value="ENX64188.1"/>
    <property type="molecule type" value="Genomic_DNA"/>
</dbReference>
<keyword evidence="3" id="KW-1185">Reference proteome</keyword>
<dbReference type="AlphaFoldDB" id="N9S1Y2"/>
<keyword evidence="1" id="KW-0812">Transmembrane</keyword>
<dbReference type="HOGENOM" id="CLU_2178135_0_0_6"/>
<evidence type="ECO:0000313" key="2">
    <source>
        <dbReference type="EMBL" id="ENX64188.1"/>
    </source>
</evidence>